<comment type="similarity">
    <text evidence="1 6 7">Belongs to the glutamine synthetase family.</text>
</comment>
<dbReference type="Pfam" id="PF00120">
    <property type="entry name" value="Gln-synt_C"/>
    <property type="match status" value="1"/>
</dbReference>
<reference evidence="9" key="2">
    <citation type="submission" date="2021-01" db="UniProtKB">
        <authorList>
            <consortium name="EnsemblMetazoa"/>
        </authorList>
    </citation>
    <scope>IDENTIFICATION</scope>
</reference>
<dbReference type="OrthoDB" id="77835at2759"/>
<name>A0A7M7GP58_STRPU</name>
<dbReference type="Proteomes" id="UP000007110">
    <property type="component" value="Unassembled WGS sequence"/>
</dbReference>
<dbReference type="AlphaFoldDB" id="A0A7M7GP58"/>
<dbReference type="EnsemblMetazoa" id="XM_003725016">
    <property type="protein sequence ID" value="XP_003725064"/>
    <property type="gene ID" value="LOC585367"/>
</dbReference>
<evidence type="ECO:0000313" key="10">
    <source>
        <dbReference type="Proteomes" id="UP000007110"/>
    </source>
</evidence>
<evidence type="ECO:0000259" key="8">
    <source>
        <dbReference type="PROSITE" id="PS51987"/>
    </source>
</evidence>
<dbReference type="GeneID" id="585367"/>
<proteinExistence type="inferred from homology"/>
<protein>
    <recommendedName>
        <fullName evidence="4">Lengsin</fullName>
    </recommendedName>
    <alternativeName>
        <fullName evidence="5">Glutamate-ammonia ligase domain-containing protein 1</fullName>
    </alternativeName>
</protein>
<dbReference type="SUPFAM" id="SSF54368">
    <property type="entry name" value="Glutamine synthetase, N-terminal domain"/>
    <property type="match status" value="1"/>
</dbReference>
<evidence type="ECO:0000313" key="9">
    <source>
        <dbReference type="EnsemblMetazoa" id="XP_003725064"/>
    </source>
</evidence>
<sequence length="448" mass="49682">MELIKKRLQDNDITSVRFEQSDMYGIPHCRSIPTRHFERMATKGVNISMGFMAFDPKGQVAKNTGYGEEIHNADCLAFPDLDTFQILPWCTKTARVLIEGVYNGEKVAVYPRVVARRQLERLEKHGLSLWSAHEHEFFVVKEDTLKPLHDQTNAIAVIPMAAYESFFQQILNDLPQAGVDVECYGVESGQGQLEITYRPEFGIKAADTAHTYKLGIKEIAVKHGLVATFMSKPWPDVAGSSAHFCHSLWDVDGKVSKLYDAGSPTGLSEIGQHWVAGLLAHARAIAVLMAPTTNCLKRFKRHSFAPWNATWGPDNRTCAIRVKANGKTGTYVENRMGASACSPYISMAATIAAGLDGIINKLPLPEGIDGAGDAYEEEYIPHGTQTLPDNMEEAIDALLSDDAITAALGPEFIKCFVATKRHEVKLEKEAISKGTVEEWERDYLFFIM</sequence>
<accession>A0A7M7GP58</accession>
<dbReference type="GO" id="GO:0005737">
    <property type="term" value="C:cytoplasm"/>
    <property type="evidence" value="ECO:0000318"/>
    <property type="project" value="GO_Central"/>
</dbReference>
<dbReference type="Gene3D" id="3.10.20.70">
    <property type="entry name" value="Glutamine synthetase, N-terminal domain"/>
    <property type="match status" value="1"/>
</dbReference>
<dbReference type="PANTHER" id="PTHR43407:SF1">
    <property type="entry name" value="LENGSIN"/>
    <property type="match status" value="1"/>
</dbReference>
<dbReference type="InParanoid" id="A0A7M7GP58"/>
<dbReference type="PROSITE" id="PS51987">
    <property type="entry name" value="GS_CATALYTIC"/>
    <property type="match status" value="1"/>
</dbReference>
<dbReference type="GO" id="GO:0003824">
    <property type="term" value="F:catalytic activity"/>
    <property type="evidence" value="ECO:0007669"/>
    <property type="project" value="InterPro"/>
</dbReference>
<evidence type="ECO:0000256" key="6">
    <source>
        <dbReference type="PROSITE-ProRule" id="PRU01331"/>
    </source>
</evidence>
<evidence type="ECO:0000256" key="1">
    <source>
        <dbReference type="ARBA" id="ARBA00009897"/>
    </source>
</evidence>
<evidence type="ECO:0000256" key="5">
    <source>
        <dbReference type="ARBA" id="ARBA00042675"/>
    </source>
</evidence>
<dbReference type="InterPro" id="IPR008146">
    <property type="entry name" value="Gln_synth_cat_dom"/>
</dbReference>
<dbReference type="RefSeq" id="XP_003725064.2">
    <property type="nucleotide sequence ID" value="XM_003725016.3"/>
</dbReference>
<dbReference type="PANTHER" id="PTHR43407">
    <property type="entry name" value="GLUTAMINE SYNTHETASE"/>
    <property type="match status" value="1"/>
</dbReference>
<dbReference type="OMA" id="WAWAPVD"/>
<dbReference type="InterPro" id="IPR014746">
    <property type="entry name" value="Gln_synth/guanido_kin_cat_dom"/>
</dbReference>
<comment type="function">
    <text evidence="2">May act as a component of the cytoskeleton or as a chaperone for the reorganization of intermediate filament proteins during terminal differentiation in the lens. Does not seem to have enzymatic activity.</text>
</comment>
<dbReference type="FunFam" id="3.30.590.10:FF:000009">
    <property type="entry name" value="Lengsin, lens protein with glutamine synthetase domain"/>
    <property type="match status" value="1"/>
</dbReference>
<reference evidence="10" key="1">
    <citation type="submission" date="2015-02" db="EMBL/GenBank/DDBJ databases">
        <title>Genome sequencing for Strongylocentrotus purpuratus.</title>
        <authorList>
            <person name="Murali S."/>
            <person name="Liu Y."/>
            <person name="Vee V."/>
            <person name="English A."/>
            <person name="Wang M."/>
            <person name="Skinner E."/>
            <person name="Han Y."/>
            <person name="Muzny D.M."/>
            <person name="Worley K.C."/>
            <person name="Gibbs R.A."/>
        </authorList>
    </citation>
    <scope>NUCLEOTIDE SEQUENCE</scope>
</reference>
<keyword evidence="10" id="KW-1185">Reference proteome</keyword>
<evidence type="ECO:0000256" key="3">
    <source>
        <dbReference type="ARBA" id="ARBA00038790"/>
    </source>
</evidence>
<dbReference type="FunFam" id="3.10.20.70:FF:000007">
    <property type="entry name" value="LOW QUALITY PROTEIN: lengsin"/>
    <property type="match status" value="1"/>
</dbReference>
<evidence type="ECO:0000256" key="2">
    <source>
        <dbReference type="ARBA" id="ARBA00037583"/>
    </source>
</evidence>
<dbReference type="SUPFAM" id="SSF55931">
    <property type="entry name" value="Glutamine synthetase/guanido kinase"/>
    <property type="match status" value="1"/>
</dbReference>
<comment type="subunit">
    <text evidence="3">Dodecamer. Interacts with BFSP2 and VIM.</text>
</comment>
<dbReference type="InterPro" id="IPR036651">
    <property type="entry name" value="Gln_synt_N_sf"/>
</dbReference>
<evidence type="ECO:0000256" key="4">
    <source>
        <dbReference type="ARBA" id="ARBA00039404"/>
    </source>
</evidence>
<organism evidence="9 10">
    <name type="scientific">Strongylocentrotus purpuratus</name>
    <name type="common">Purple sea urchin</name>
    <dbReference type="NCBI Taxonomy" id="7668"/>
    <lineage>
        <taxon>Eukaryota</taxon>
        <taxon>Metazoa</taxon>
        <taxon>Echinodermata</taxon>
        <taxon>Eleutherozoa</taxon>
        <taxon>Echinozoa</taxon>
        <taxon>Echinoidea</taxon>
        <taxon>Euechinoidea</taxon>
        <taxon>Echinacea</taxon>
        <taxon>Camarodonta</taxon>
        <taxon>Echinidea</taxon>
        <taxon>Strongylocentrotidae</taxon>
        <taxon>Strongylocentrotus</taxon>
    </lineage>
</organism>
<dbReference type="Gene3D" id="3.30.590.10">
    <property type="entry name" value="Glutamine synthetase/guanido kinase, catalytic domain"/>
    <property type="match status" value="1"/>
</dbReference>
<dbReference type="GO" id="GO:0016020">
    <property type="term" value="C:membrane"/>
    <property type="evidence" value="ECO:0000318"/>
    <property type="project" value="GO_Central"/>
</dbReference>
<dbReference type="KEGG" id="spu:585367"/>
<evidence type="ECO:0000256" key="7">
    <source>
        <dbReference type="RuleBase" id="RU000384"/>
    </source>
</evidence>
<dbReference type="FunCoup" id="A0A7M7GP58">
    <property type="interactions" value="39"/>
</dbReference>
<dbReference type="SMART" id="SM01230">
    <property type="entry name" value="Gln-synt_C"/>
    <property type="match status" value="1"/>
</dbReference>
<feature type="domain" description="GS catalytic" evidence="8">
    <location>
        <begin position="111"/>
        <end position="448"/>
    </location>
</feature>